<dbReference type="GO" id="GO:0004476">
    <property type="term" value="F:mannose-6-phosphate isomerase activity"/>
    <property type="evidence" value="ECO:0007669"/>
    <property type="project" value="UniProtKB-EC"/>
</dbReference>
<dbReference type="EC" id="5.3.1.8" evidence="4 10"/>
<dbReference type="GO" id="GO:0046686">
    <property type="term" value="P:response to cadmium ion"/>
    <property type="evidence" value="ECO:0007669"/>
    <property type="project" value="UniProtKB-ARBA"/>
</dbReference>
<dbReference type="UniPathway" id="UPA00126">
    <property type="reaction ID" value="UER00423"/>
</dbReference>
<evidence type="ECO:0000256" key="8">
    <source>
        <dbReference type="PIRSR" id="PIRSR001480-1"/>
    </source>
</evidence>
<evidence type="ECO:0000259" key="15">
    <source>
        <dbReference type="Pfam" id="PF20512"/>
    </source>
</evidence>
<evidence type="ECO:0000256" key="3">
    <source>
        <dbReference type="ARBA" id="ARBA00010772"/>
    </source>
</evidence>
<dbReference type="PRINTS" id="PR00714">
    <property type="entry name" value="MAN6PISMRASE"/>
</dbReference>
<feature type="binding site" evidence="9">
    <location>
        <position position="198"/>
    </location>
    <ligand>
        <name>Zn(2+)</name>
        <dbReference type="ChEBI" id="CHEBI:29105"/>
    </ligand>
</feature>
<feature type="domain" description="Phosphomannose isomerase type I C-terminal" evidence="13">
    <location>
        <begin position="394"/>
        <end position="435"/>
    </location>
</feature>
<feature type="transmembrane region" description="Helical" evidence="12">
    <location>
        <begin position="12"/>
        <end position="30"/>
    </location>
</feature>
<evidence type="ECO:0000313" key="17">
    <source>
        <dbReference type="Proteomes" id="UP000596660"/>
    </source>
</evidence>
<dbReference type="PIRSF" id="PIRSF001480">
    <property type="entry name" value="Mannose-6-phosphate_isomerase"/>
    <property type="match status" value="1"/>
</dbReference>
<dbReference type="PROSITE" id="PS00965">
    <property type="entry name" value="PMI_I_1"/>
    <property type="match status" value="1"/>
</dbReference>
<keyword evidence="17" id="KW-1185">Reference proteome</keyword>
<dbReference type="FunFam" id="2.60.120.10:FF:000044">
    <property type="entry name" value="Mannose-6-phosphate isomerase"/>
    <property type="match status" value="1"/>
</dbReference>
<dbReference type="InterPro" id="IPR046456">
    <property type="entry name" value="PMI_typeI_C"/>
</dbReference>
<dbReference type="InterPro" id="IPR046458">
    <property type="entry name" value="PMI_typeI_hel"/>
</dbReference>
<organism evidence="16 17">
    <name type="scientific">Chenopodium quinoa</name>
    <name type="common">Quinoa</name>
    <dbReference type="NCBI Taxonomy" id="63459"/>
    <lineage>
        <taxon>Eukaryota</taxon>
        <taxon>Viridiplantae</taxon>
        <taxon>Streptophyta</taxon>
        <taxon>Embryophyta</taxon>
        <taxon>Tracheophyta</taxon>
        <taxon>Spermatophyta</taxon>
        <taxon>Magnoliopsida</taxon>
        <taxon>eudicotyledons</taxon>
        <taxon>Gunneridae</taxon>
        <taxon>Pentapetalae</taxon>
        <taxon>Caryophyllales</taxon>
        <taxon>Chenopodiaceae</taxon>
        <taxon>Chenopodioideae</taxon>
        <taxon>Atripliceae</taxon>
        <taxon>Chenopodium</taxon>
    </lineage>
</organism>
<dbReference type="GO" id="GO:0033591">
    <property type="term" value="P:response to L-ascorbic acid"/>
    <property type="evidence" value="ECO:0007669"/>
    <property type="project" value="UniProtKB-ARBA"/>
</dbReference>
<evidence type="ECO:0000256" key="9">
    <source>
        <dbReference type="PIRSR" id="PIRSR001480-2"/>
    </source>
</evidence>
<dbReference type="InterPro" id="IPR016305">
    <property type="entry name" value="Mannose-6-P_Isomerase"/>
</dbReference>
<feature type="domain" description="Phosphomannose isomerase type I catalytic" evidence="14">
    <location>
        <begin position="51"/>
        <end position="212"/>
    </location>
</feature>
<dbReference type="Pfam" id="PF20512">
    <property type="entry name" value="PMI_typeI_hel"/>
    <property type="match status" value="1"/>
</dbReference>
<comment type="catalytic activity">
    <reaction evidence="1 10">
        <text>D-mannose 6-phosphate = D-fructose 6-phosphate</text>
        <dbReference type="Rhea" id="RHEA:12356"/>
        <dbReference type="ChEBI" id="CHEBI:58735"/>
        <dbReference type="ChEBI" id="CHEBI:61527"/>
        <dbReference type="EC" id="5.3.1.8"/>
    </reaction>
</comment>
<name>A0A803M4C5_CHEQI</name>
<protein>
    <recommendedName>
        <fullName evidence="4 10">Mannose-6-phosphate isomerase</fullName>
        <ecNumber evidence="4 10">5.3.1.8</ecNumber>
    </recommendedName>
</protein>
<keyword evidence="12" id="KW-0472">Membrane</keyword>
<dbReference type="SMR" id="A0A803M4C5"/>
<dbReference type="Pfam" id="PF01238">
    <property type="entry name" value="PMI_typeI_C"/>
    <property type="match status" value="1"/>
</dbReference>
<dbReference type="Gramene" id="AUR62023298-RA">
    <property type="protein sequence ID" value="AUR62023298-RA:cds"/>
    <property type="gene ID" value="AUR62023298"/>
</dbReference>
<evidence type="ECO:0000256" key="12">
    <source>
        <dbReference type="SAM" id="Phobius"/>
    </source>
</evidence>
<dbReference type="PANTHER" id="PTHR10309">
    <property type="entry name" value="MANNOSE-6-PHOSPHATE ISOMERASE"/>
    <property type="match status" value="1"/>
</dbReference>
<evidence type="ECO:0000256" key="10">
    <source>
        <dbReference type="RuleBase" id="RU000611"/>
    </source>
</evidence>
<keyword evidence="6 9" id="KW-0862">Zinc</keyword>
<dbReference type="Gene3D" id="2.60.120.10">
    <property type="entry name" value="Jelly Rolls"/>
    <property type="match status" value="2"/>
</dbReference>
<evidence type="ECO:0000256" key="4">
    <source>
        <dbReference type="ARBA" id="ARBA00011956"/>
    </source>
</evidence>
<dbReference type="CDD" id="cd07011">
    <property type="entry name" value="cupin_PMI_type_I_N"/>
    <property type="match status" value="1"/>
</dbReference>
<keyword evidence="5 9" id="KW-0479">Metal-binding</keyword>
<dbReference type="GO" id="GO:0008270">
    <property type="term" value="F:zinc ion binding"/>
    <property type="evidence" value="ECO:0007669"/>
    <property type="project" value="InterPro"/>
</dbReference>
<comment type="cofactor">
    <cofactor evidence="9 10">
        <name>Zn(2+)</name>
        <dbReference type="ChEBI" id="CHEBI:29105"/>
    </cofactor>
    <text evidence="9 10">Binds 1 zinc ion per subunit.</text>
</comment>
<dbReference type="EnsemblPlants" id="AUR62023298-RA">
    <property type="protein sequence ID" value="AUR62023298-RA:cds"/>
    <property type="gene ID" value="AUR62023298"/>
</dbReference>
<dbReference type="InterPro" id="IPR011051">
    <property type="entry name" value="RmlC_Cupin_sf"/>
</dbReference>
<dbReference type="GO" id="GO:0010043">
    <property type="term" value="P:response to zinc ion"/>
    <property type="evidence" value="ECO:0007669"/>
    <property type="project" value="UniProtKB-ARBA"/>
</dbReference>
<keyword evidence="7 10" id="KW-0413">Isomerase</keyword>
<evidence type="ECO:0000256" key="1">
    <source>
        <dbReference type="ARBA" id="ARBA00000757"/>
    </source>
</evidence>
<dbReference type="Proteomes" id="UP000596660">
    <property type="component" value="Unplaced"/>
</dbReference>
<feature type="binding site" evidence="9">
    <location>
        <position position="333"/>
    </location>
    <ligand>
        <name>Zn(2+)</name>
        <dbReference type="ChEBI" id="CHEBI:29105"/>
    </ligand>
</feature>
<dbReference type="GeneID" id="110720393"/>
<sequence>MTVEFADDVSYLTFLPISLIFVVICLVSLLKKKSKGVMAFDDGVFWNEHRLQRLKCSVKNYDWGKIGSDSEVYRLFSANSEGNKLDPNKPYAEFWMGTHESGPSHVLKNGNIFANGFGAKNSKFGDFEGDTLKSWIEKNPNVLGHKVVDKWGYDLPFLFKALSVAKTLSIQAHPCKELAKKLHIRDPLVYKDGNHKPEMALALTKFEILCGFVSIEELQRILKGVPEISQLVGAAVVDQLLNITPEDGEDTVKIALKQLFTQIMSASEHVIAEVLSQLIPRLRKKEELTSEEKLVLRLEKEYPGDVGVLAAFLMNYVTLNPGEALCLGANELHAYVSGDCIECMATSDNVVRAGLTPKKRDVKTLCDMLTYKLGRPDILRGFNVEGTNGVTKRYRPPFEEFEVDHCDLPEGKSTKFPSMAGPSLFLVTEGTGIIKTAFSAEMVRVGDVLFAPANTKITIESSGRRLQLYRAGVNSKFL</sequence>
<dbReference type="KEGG" id="cqi:110720393"/>
<reference evidence="16" key="2">
    <citation type="submission" date="2021-03" db="UniProtKB">
        <authorList>
            <consortium name="EnsemblPlants"/>
        </authorList>
    </citation>
    <scope>IDENTIFICATION</scope>
</reference>
<evidence type="ECO:0000256" key="2">
    <source>
        <dbReference type="ARBA" id="ARBA00004666"/>
    </source>
</evidence>
<evidence type="ECO:0000256" key="6">
    <source>
        <dbReference type="ARBA" id="ARBA00022833"/>
    </source>
</evidence>
<gene>
    <name evidence="16" type="primary">LOC110720393</name>
</gene>
<evidence type="ECO:0000256" key="5">
    <source>
        <dbReference type="ARBA" id="ARBA00022723"/>
    </source>
</evidence>
<dbReference type="GO" id="GO:0009298">
    <property type="term" value="P:GDP-mannose biosynthetic process"/>
    <property type="evidence" value="ECO:0007669"/>
    <property type="project" value="UniProtKB-UniPathway"/>
</dbReference>
<feature type="domain" description="Phosphomannose isomerase type I helical insertion" evidence="15">
    <location>
        <begin position="236"/>
        <end position="313"/>
    </location>
</feature>
<dbReference type="Gene3D" id="1.10.441.10">
    <property type="entry name" value="Phosphomannose Isomerase, domain 2"/>
    <property type="match status" value="1"/>
</dbReference>
<keyword evidence="12" id="KW-1133">Transmembrane helix</keyword>
<comment type="similarity">
    <text evidence="3 11">Belongs to the mannose-6-phosphate isomerase type 1 family.</text>
</comment>
<dbReference type="PROSITE" id="PS00966">
    <property type="entry name" value="PMI_I_2"/>
    <property type="match status" value="1"/>
</dbReference>
<feature type="active site" evidence="8">
    <location>
        <position position="352"/>
    </location>
</feature>
<dbReference type="GO" id="GO:0005829">
    <property type="term" value="C:cytosol"/>
    <property type="evidence" value="ECO:0007669"/>
    <property type="project" value="TreeGrafter"/>
</dbReference>
<keyword evidence="12" id="KW-0812">Transmembrane</keyword>
<dbReference type="InterPro" id="IPR018050">
    <property type="entry name" value="Pmannose_isomerase-type1_CS"/>
</dbReference>
<comment type="pathway">
    <text evidence="2">Nucleotide-sugar biosynthesis; GDP-alpha-D-mannose biosynthesis; alpha-D-mannose 1-phosphate from D-fructose 6-phosphate: step 1/2.</text>
</comment>
<evidence type="ECO:0000256" key="11">
    <source>
        <dbReference type="RuleBase" id="RU004189"/>
    </source>
</evidence>
<accession>A0A803M4C5</accession>
<evidence type="ECO:0000259" key="13">
    <source>
        <dbReference type="Pfam" id="PF01238"/>
    </source>
</evidence>
<reference evidence="16" key="1">
    <citation type="journal article" date="2017" name="Nature">
        <title>The genome of Chenopodium quinoa.</title>
        <authorList>
            <person name="Jarvis D.E."/>
            <person name="Ho Y.S."/>
            <person name="Lightfoot D.J."/>
            <person name="Schmoeckel S.M."/>
            <person name="Li B."/>
            <person name="Borm T.J.A."/>
            <person name="Ohyanagi H."/>
            <person name="Mineta K."/>
            <person name="Michell C.T."/>
            <person name="Saber N."/>
            <person name="Kharbatia N.M."/>
            <person name="Rupper R.R."/>
            <person name="Sharp A.R."/>
            <person name="Dally N."/>
            <person name="Boughton B.A."/>
            <person name="Woo Y.H."/>
            <person name="Gao G."/>
            <person name="Schijlen E.G.W.M."/>
            <person name="Guo X."/>
            <person name="Momin A.A."/>
            <person name="Negrao S."/>
            <person name="Al-Babili S."/>
            <person name="Gehring C."/>
            <person name="Roessner U."/>
            <person name="Jung C."/>
            <person name="Murphy K."/>
            <person name="Arold S.T."/>
            <person name="Gojobori T."/>
            <person name="van der Linden C.G."/>
            <person name="van Loo E.N."/>
            <person name="Jellen E.N."/>
            <person name="Maughan P.J."/>
            <person name="Tester M."/>
        </authorList>
    </citation>
    <scope>NUCLEOTIDE SEQUENCE [LARGE SCALE GENOMIC DNA]</scope>
    <source>
        <strain evidence="16">cv. PI 614886</strain>
    </source>
</reference>
<evidence type="ECO:0000259" key="14">
    <source>
        <dbReference type="Pfam" id="PF20511"/>
    </source>
</evidence>
<dbReference type="InterPro" id="IPR046457">
    <property type="entry name" value="PMI_typeI_cat"/>
</dbReference>
<proteinExistence type="inferred from homology"/>
<evidence type="ECO:0000313" key="16">
    <source>
        <dbReference type="EnsemblPlants" id="AUR62023298-RA:cds"/>
    </source>
</evidence>
<dbReference type="GO" id="GO:0005975">
    <property type="term" value="P:carbohydrate metabolic process"/>
    <property type="evidence" value="ECO:0007669"/>
    <property type="project" value="InterPro"/>
</dbReference>
<dbReference type="AlphaFoldDB" id="A0A803M4C5"/>
<dbReference type="GO" id="GO:0009416">
    <property type="term" value="P:response to light stimulus"/>
    <property type="evidence" value="ECO:0007669"/>
    <property type="project" value="UniProtKB-ARBA"/>
</dbReference>
<dbReference type="FunFam" id="1.10.441.10:FF:000001">
    <property type="entry name" value="Mannose-6-phosphate isomerase"/>
    <property type="match status" value="1"/>
</dbReference>
<evidence type="ECO:0000256" key="7">
    <source>
        <dbReference type="ARBA" id="ARBA00023235"/>
    </source>
</evidence>
<dbReference type="SUPFAM" id="SSF51182">
    <property type="entry name" value="RmlC-like cupins"/>
    <property type="match status" value="1"/>
</dbReference>
<dbReference type="InterPro" id="IPR014710">
    <property type="entry name" value="RmlC-like_jellyroll"/>
</dbReference>
<dbReference type="InterPro" id="IPR001250">
    <property type="entry name" value="Man6P_Isoase-1"/>
</dbReference>
<dbReference type="PANTHER" id="PTHR10309:SF0">
    <property type="entry name" value="MANNOSE-6-PHOSPHATE ISOMERASE"/>
    <property type="match status" value="1"/>
</dbReference>
<dbReference type="Pfam" id="PF20511">
    <property type="entry name" value="PMI_typeI_cat"/>
    <property type="match status" value="1"/>
</dbReference>
<dbReference type="OrthoDB" id="6605218at2759"/>
<feature type="binding site" evidence="9">
    <location>
        <position position="171"/>
    </location>
    <ligand>
        <name>Zn(2+)</name>
        <dbReference type="ChEBI" id="CHEBI:29105"/>
    </ligand>
</feature>
<dbReference type="NCBIfam" id="TIGR00218">
    <property type="entry name" value="manA"/>
    <property type="match status" value="1"/>
</dbReference>
<dbReference type="OMA" id="DIGLFCG"/>
<feature type="binding site" evidence="9">
    <location>
        <position position="173"/>
    </location>
    <ligand>
        <name>Zn(2+)</name>
        <dbReference type="ChEBI" id="CHEBI:29105"/>
    </ligand>
</feature>
<dbReference type="RefSeq" id="XP_021755107.1">
    <property type="nucleotide sequence ID" value="XM_021899415.1"/>
</dbReference>